<name>A0A8E2JX48_9PEZI</name>
<organism evidence="1 2">
    <name type="scientific">Glonium stellatum</name>
    <dbReference type="NCBI Taxonomy" id="574774"/>
    <lineage>
        <taxon>Eukaryota</taxon>
        <taxon>Fungi</taxon>
        <taxon>Dikarya</taxon>
        <taxon>Ascomycota</taxon>
        <taxon>Pezizomycotina</taxon>
        <taxon>Dothideomycetes</taxon>
        <taxon>Pleosporomycetidae</taxon>
        <taxon>Gloniales</taxon>
        <taxon>Gloniaceae</taxon>
        <taxon>Glonium</taxon>
    </lineage>
</organism>
<keyword evidence="2" id="KW-1185">Reference proteome</keyword>
<dbReference type="AlphaFoldDB" id="A0A8E2JX48"/>
<protein>
    <submittedName>
        <fullName evidence="1">Uncharacterized protein</fullName>
    </submittedName>
</protein>
<evidence type="ECO:0000313" key="1">
    <source>
        <dbReference type="EMBL" id="OCL12407.1"/>
    </source>
</evidence>
<sequence length="289" mass="33332">MELIEFTDLPPRLQGIVFARPDAALFLARKIEGFISASGQNWSDSSYNLPAPQLVAQCKRLSRIPNGKWLALHLLISIAMHSKNYYFEGLDEAALAIALELWTTTTREKSSWNVYRFIDDIYSFSEAEDYQSDDYADFFTWDQDARGYFGRTRQFLVETQRIVTTKVMVLRTVGHHLPAELVDNIHGCLLDLHHLPRPTQLHEIWAPKPELAQCSKTVGCTMSCDLTCPAKVRLKWTEMERRFVYYHGYNPRPCRFQPCESHHPPPMDGEYDDETFHPTLLGALELAFD</sequence>
<gene>
    <name evidence="1" type="ORF">AOQ84DRAFT_352552</name>
</gene>
<dbReference type="EMBL" id="KV748881">
    <property type="protein sequence ID" value="OCL12407.1"/>
    <property type="molecule type" value="Genomic_DNA"/>
</dbReference>
<reference evidence="1 2" key="1">
    <citation type="journal article" date="2016" name="Nat. Commun.">
        <title>Ectomycorrhizal ecology is imprinted in the genome of the dominant symbiotic fungus Cenococcum geophilum.</title>
        <authorList>
            <consortium name="DOE Joint Genome Institute"/>
            <person name="Peter M."/>
            <person name="Kohler A."/>
            <person name="Ohm R.A."/>
            <person name="Kuo A."/>
            <person name="Krutzmann J."/>
            <person name="Morin E."/>
            <person name="Arend M."/>
            <person name="Barry K.W."/>
            <person name="Binder M."/>
            <person name="Choi C."/>
            <person name="Clum A."/>
            <person name="Copeland A."/>
            <person name="Grisel N."/>
            <person name="Haridas S."/>
            <person name="Kipfer T."/>
            <person name="LaButti K."/>
            <person name="Lindquist E."/>
            <person name="Lipzen A."/>
            <person name="Maire R."/>
            <person name="Meier B."/>
            <person name="Mihaltcheva S."/>
            <person name="Molinier V."/>
            <person name="Murat C."/>
            <person name="Poggeler S."/>
            <person name="Quandt C.A."/>
            <person name="Sperisen C."/>
            <person name="Tritt A."/>
            <person name="Tisserant E."/>
            <person name="Crous P.W."/>
            <person name="Henrissat B."/>
            <person name="Nehls U."/>
            <person name="Egli S."/>
            <person name="Spatafora J.W."/>
            <person name="Grigoriev I.V."/>
            <person name="Martin F.M."/>
        </authorList>
    </citation>
    <scope>NUCLEOTIDE SEQUENCE [LARGE SCALE GENOMIC DNA]</scope>
    <source>
        <strain evidence="1 2">CBS 207.34</strain>
    </source>
</reference>
<proteinExistence type="predicted"/>
<evidence type="ECO:0000313" key="2">
    <source>
        <dbReference type="Proteomes" id="UP000250140"/>
    </source>
</evidence>
<dbReference type="Proteomes" id="UP000250140">
    <property type="component" value="Unassembled WGS sequence"/>
</dbReference>
<accession>A0A8E2JX48</accession>